<evidence type="ECO:0000256" key="7">
    <source>
        <dbReference type="ARBA" id="ARBA00023170"/>
    </source>
</evidence>
<dbReference type="PANTHER" id="PTHR45695:SF9">
    <property type="entry name" value="LEUCOKININ RECEPTOR"/>
    <property type="match status" value="1"/>
</dbReference>
<dbReference type="Proteomes" id="UP000015101">
    <property type="component" value="Unassembled WGS sequence"/>
</dbReference>
<evidence type="ECO:0000313" key="11">
    <source>
        <dbReference type="EMBL" id="ESN94771.1"/>
    </source>
</evidence>
<dbReference type="GO" id="GO:0004983">
    <property type="term" value="F:neuropeptide Y receptor activity"/>
    <property type="evidence" value="ECO:0007669"/>
    <property type="project" value="InterPro"/>
</dbReference>
<dbReference type="InterPro" id="IPR000611">
    <property type="entry name" value="NPY_rcpt"/>
</dbReference>
<dbReference type="OrthoDB" id="5981855at2759"/>
<dbReference type="AlphaFoldDB" id="T1G6T5"/>
<feature type="transmembrane region" description="Helical" evidence="9">
    <location>
        <begin position="164"/>
        <end position="189"/>
    </location>
</feature>
<dbReference type="PRINTS" id="PR01012">
    <property type="entry name" value="NRPEPTIDEYR"/>
</dbReference>
<dbReference type="PROSITE" id="PS50262">
    <property type="entry name" value="G_PROTEIN_RECEP_F1_2"/>
    <property type="match status" value="1"/>
</dbReference>
<sequence length="332" mass="37263">QYVLIFLYTMTSALAVLGNILVIVVFSFGRRCRTDLRPFLVNLACSDLVMAIFCMPFTFTYTMLHEWIFGTYMCTLVLFCQMFAVLASVGTSTAIAVDRFLVVIYPLQARNPKLRAKIAIVAVWSVAFTFSSPQLVVGRSVQGVSSNSTRTGCSEMWPNESMRWVFSFFVLISTYLLPLSAIAVTYGVVARCLWRRKTPGNADNVRDRMQLNAKKKVVKMLLVVVTLFGVCWLPLHLFNLIIDFMPELNNENKPEASMIGTAIYTSVCKSLVHWLAMSNSFVNPIIYGFLNDNFRVGLCVCVCVFMCVCVCLCVCVCVCVYVSVCVCLIMFV</sequence>
<evidence type="ECO:0000256" key="8">
    <source>
        <dbReference type="ARBA" id="ARBA00023224"/>
    </source>
</evidence>
<dbReference type="GO" id="GO:0004930">
    <property type="term" value="F:G protein-coupled receptor activity"/>
    <property type="evidence" value="ECO:0000318"/>
    <property type="project" value="GO_Central"/>
</dbReference>
<dbReference type="STRING" id="6412.T1G6T5"/>
<dbReference type="GO" id="GO:0032870">
    <property type="term" value="P:cellular response to hormone stimulus"/>
    <property type="evidence" value="ECO:0000318"/>
    <property type="project" value="GO_Central"/>
</dbReference>
<evidence type="ECO:0000256" key="5">
    <source>
        <dbReference type="ARBA" id="ARBA00023040"/>
    </source>
</evidence>
<organism evidence="12 13">
    <name type="scientific">Helobdella robusta</name>
    <name type="common">Californian leech</name>
    <dbReference type="NCBI Taxonomy" id="6412"/>
    <lineage>
        <taxon>Eukaryota</taxon>
        <taxon>Metazoa</taxon>
        <taxon>Spiralia</taxon>
        <taxon>Lophotrochozoa</taxon>
        <taxon>Annelida</taxon>
        <taxon>Clitellata</taxon>
        <taxon>Hirudinea</taxon>
        <taxon>Rhynchobdellida</taxon>
        <taxon>Glossiphoniidae</taxon>
        <taxon>Helobdella</taxon>
    </lineage>
</organism>
<dbReference type="Gene3D" id="1.20.1070.10">
    <property type="entry name" value="Rhodopsin 7-helix transmembrane proteins"/>
    <property type="match status" value="1"/>
</dbReference>
<feature type="transmembrane region" description="Helical" evidence="9">
    <location>
        <begin position="217"/>
        <end position="238"/>
    </location>
</feature>
<dbReference type="HOGENOM" id="CLU_009579_6_1_1"/>
<comment type="similarity">
    <text evidence="2">Belongs to the G-protein coupled receptor 1 family.</text>
</comment>
<evidence type="ECO:0000313" key="12">
    <source>
        <dbReference type="EnsemblMetazoa" id="HelroP87641"/>
    </source>
</evidence>
<protein>
    <recommendedName>
        <fullName evidence="10">G-protein coupled receptors family 1 profile domain-containing protein</fullName>
    </recommendedName>
</protein>
<feature type="transmembrane region" description="Helical" evidence="9">
    <location>
        <begin position="118"/>
        <end position="137"/>
    </location>
</feature>
<keyword evidence="8" id="KW-0807">Transducer</keyword>
<dbReference type="InParanoid" id="T1G6T5"/>
<feature type="transmembrane region" description="Helical" evidence="9">
    <location>
        <begin position="40"/>
        <end position="61"/>
    </location>
</feature>
<dbReference type="GO" id="GO:0005886">
    <property type="term" value="C:plasma membrane"/>
    <property type="evidence" value="ECO:0000318"/>
    <property type="project" value="GO_Central"/>
</dbReference>
<dbReference type="Pfam" id="PF00001">
    <property type="entry name" value="7tm_1"/>
    <property type="match status" value="1"/>
</dbReference>
<keyword evidence="3 9" id="KW-0812">Transmembrane</keyword>
<dbReference type="InterPro" id="IPR017452">
    <property type="entry name" value="GPCR_Rhodpsn_7TM"/>
</dbReference>
<dbReference type="KEGG" id="hro:HELRODRAFT_87641"/>
<feature type="transmembrane region" description="Helical" evidence="9">
    <location>
        <begin position="298"/>
        <end position="331"/>
    </location>
</feature>
<dbReference type="EnsemblMetazoa" id="HelroT87641">
    <property type="protein sequence ID" value="HelroP87641"/>
    <property type="gene ID" value="HelroG87641"/>
</dbReference>
<dbReference type="PANTHER" id="PTHR45695">
    <property type="entry name" value="LEUCOKININ RECEPTOR-RELATED"/>
    <property type="match status" value="1"/>
</dbReference>
<dbReference type="eggNOG" id="KOG4219">
    <property type="taxonomic scope" value="Eukaryota"/>
</dbReference>
<keyword evidence="13" id="KW-1185">Reference proteome</keyword>
<dbReference type="SUPFAM" id="SSF81321">
    <property type="entry name" value="Family A G protein-coupled receptor-like"/>
    <property type="match status" value="1"/>
</dbReference>
<dbReference type="InterPro" id="IPR000276">
    <property type="entry name" value="GPCR_Rhodpsn"/>
</dbReference>
<feature type="transmembrane region" description="Helical" evidence="9">
    <location>
        <begin position="67"/>
        <end position="97"/>
    </location>
</feature>
<evidence type="ECO:0000256" key="2">
    <source>
        <dbReference type="ARBA" id="ARBA00010663"/>
    </source>
</evidence>
<reference evidence="13" key="1">
    <citation type="submission" date="2012-12" db="EMBL/GenBank/DDBJ databases">
        <authorList>
            <person name="Hellsten U."/>
            <person name="Grimwood J."/>
            <person name="Chapman J.A."/>
            <person name="Shapiro H."/>
            <person name="Aerts A."/>
            <person name="Otillar R.P."/>
            <person name="Terry A.Y."/>
            <person name="Boore J.L."/>
            <person name="Simakov O."/>
            <person name="Marletaz F."/>
            <person name="Cho S.-J."/>
            <person name="Edsinger-Gonzales E."/>
            <person name="Havlak P."/>
            <person name="Kuo D.-H."/>
            <person name="Larsson T."/>
            <person name="Lv J."/>
            <person name="Arendt D."/>
            <person name="Savage R."/>
            <person name="Osoegawa K."/>
            <person name="de Jong P."/>
            <person name="Lindberg D.R."/>
            <person name="Seaver E.C."/>
            <person name="Weisblat D.A."/>
            <person name="Putnam N.H."/>
            <person name="Grigoriev I.V."/>
            <person name="Rokhsar D.S."/>
        </authorList>
    </citation>
    <scope>NUCLEOTIDE SEQUENCE</scope>
</reference>
<keyword evidence="5" id="KW-0297">G-protein coupled receptor</keyword>
<evidence type="ECO:0000256" key="4">
    <source>
        <dbReference type="ARBA" id="ARBA00022989"/>
    </source>
</evidence>
<feature type="transmembrane region" description="Helical" evidence="9">
    <location>
        <begin position="6"/>
        <end position="28"/>
    </location>
</feature>
<keyword evidence="4 9" id="KW-1133">Transmembrane helix</keyword>
<evidence type="ECO:0000256" key="1">
    <source>
        <dbReference type="ARBA" id="ARBA00004141"/>
    </source>
</evidence>
<evidence type="ECO:0000256" key="9">
    <source>
        <dbReference type="SAM" id="Phobius"/>
    </source>
</evidence>
<dbReference type="GeneID" id="20216782"/>
<accession>T1G6T5</accession>
<dbReference type="SMR" id="T1G6T5"/>
<dbReference type="CTD" id="20216782"/>
<evidence type="ECO:0000259" key="10">
    <source>
        <dbReference type="PROSITE" id="PS50262"/>
    </source>
</evidence>
<feature type="domain" description="G-protein coupled receptors family 1 profile" evidence="10">
    <location>
        <begin position="18"/>
        <end position="287"/>
    </location>
</feature>
<dbReference type="FunFam" id="1.20.1070.10:FF:000813">
    <property type="entry name" value="Uncharacterized protein"/>
    <property type="match status" value="1"/>
</dbReference>
<proteinExistence type="inferred from homology"/>
<gene>
    <name evidence="12" type="primary">20216782</name>
    <name evidence="11" type="ORF">HELRODRAFT_87641</name>
</gene>
<keyword evidence="6 9" id="KW-0472">Membrane</keyword>
<keyword evidence="7" id="KW-0675">Receptor</keyword>
<evidence type="ECO:0000313" key="13">
    <source>
        <dbReference type="Proteomes" id="UP000015101"/>
    </source>
</evidence>
<evidence type="ECO:0000256" key="3">
    <source>
        <dbReference type="ARBA" id="ARBA00022692"/>
    </source>
</evidence>
<dbReference type="GO" id="GO:0007186">
    <property type="term" value="P:G protein-coupled receptor signaling pathway"/>
    <property type="evidence" value="ECO:0000318"/>
    <property type="project" value="GO_Central"/>
</dbReference>
<dbReference type="OMA" id="TVVFRRQ"/>
<dbReference type="PRINTS" id="PR00237">
    <property type="entry name" value="GPCRRHODOPSN"/>
</dbReference>
<dbReference type="RefSeq" id="XP_009027087.1">
    <property type="nucleotide sequence ID" value="XM_009028839.1"/>
</dbReference>
<reference evidence="11 13" key="2">
    <citation type="journal article" date="2013" name="Nature">
        <title>Insights into bilaterian evolution from three spiralian genomes.</title>
        <authorList>
            <person name="Simakov O."/>
            <person name="Marletaz F."/>
            <person name="Cho S.J."/>
            <person name="Edsinger-Gonzales E."/>
            <person name="Havlak P."/>
            <person name="Hellsten U."/>
            <person name="Kuo D.H."/>
            <person name="Larsson T."/>
            <person name="Lv J."/>
            <person name="Arendt D."/>
            <person name="Savage R."/>
            <person name="Osoegawa K."/>
            <person name="de Jong P."/>
            <person name="Grimwood J."/>
            <person name="Chapman J.A."/>
            <person name="Shapiro H."/>
            <person name="Aerts A."/>
            <person name="Otillar R.P."/>
            <person name="Terry A.Y."/>
            <person name="Boore J.L."/>
            <person name="Grigoriev I.V."/>
            <person name="Lindberg D.R."/>
            <person name="Seaver E.C."/>
            <person name="Weisblat D.A."/>
            <person name="Putnam N.H."/>
            <person name="Rokhsar D.S."/>
        </authorList>
    </citation>
    <scope>NUCLEOTIDE SEQUENCE</scope>
</reference>
<name>T1G6T5_HELRO</name>
<reference evidence="12" key="3">
    <citation type="submission" date="2015-06" db="UniProtKB">
        <authorList>
            <consortium name="EnsemblMetazoa"/>
        </authorList>
    </citation>
    <scope>IDENTIFICATION</scope>
</reference>
<evidence type="ECO:0000256" key="6">
    <source>
        <dbReference type="ARBA" id="ARBA00023136"/>
    </source>
</evidence>
<dbReference type="EMBL" id="AMQM01007106">
    <property type="status" value="NOT_ANNOTATED_CDS"/>
    <property type="molecule type" value="Genomic_DNA"/>
</dbReference>
<dbReference type="EMBL" id="KB097563">
    <property type="protein sequence ID" value="ESN94771.1"/>
    <property type="molecule type" value="Genomic_DNA"/>
</dbReference>
<comment type="subcellular location">
    <subcellularLocation>
        <location evidence="1">Membrane</location>
        <topology evidence="1">Multi-pass membrane protein</topology>
    </subcellularLocation>
</comment>